<keyword evidence="3" id="KW-1185">Reference proteome</keyword>
<gene>
    <name evidence="2" type="ORF">ADUPG1_001457</name>
</gene>
<feature type="non-terminal residue" evidence="2">
    <location>
        <position position="243"/>
    </location>
</feature>
<dbReference type="EMBL" id="BQXS01001207">
    <property type="protein sequence ID" value="GKT30269.1"/>
    <property type="molecule type" value="Genomic_DNA"/>
</dbReference>
<accession>A0ABQ5KG65</accession>
<sequence length="243" mass="26219">PSLEAIDEALATNPDMKDIFALHNIPRSLLALSICVFGCPISCGSADSEEGLSSSSITPRNHSIPSLLFTPCMFSPSHLCVYVSSKSHRRASTSHHSASARGSMSPQSSLRLALISCEFLCLCDCEMHMRSQSAVKKQLRRREQRRRGESSHKRSHASSMHVHTNTVSDRSVSLGPGSQHGVSFSVATNSSTLPTHSLAIRAKGASSSSSSSFSSSSSSYNIPTFLYINDLLKMCQNLSRVSV</sequence>
<comment type="caution">
    <text evidence="2">The sequence shown here is derived from an EMBL/GenBank/DDBJ whole genome shotgun (WGS) entry which is preliminary data.</text>
</comment>
<reference evidence="2" key="1">
    <citation type="submission" date="2022-03" db="EMBL/GenBank/DDBJ databases">
        <title>Draft genome sequence of Aduncisulcus paluster, a free-living microaerophilic Fornicata.</title>
        <authorList>
            <person name="Yuyama I."/>
            <person name="Kume K."/>
            <person name="Tamura T."/>
            <person name="Inagaki Y."/>
            <person name="Hashimoto T."/>
        </authorList>
    </citation>
    <scope>NUCLEOTIDE SEQUENCE</scope>
    <source>
        <strain evidence="2">NY0171</strain>
    </source>
</reference>
<protein>
    <submittedName>
        <fullName evidence="2">Uncharacterized protein</fullName>
    </submittedName>
</protein>
<name>A0ABQ5KG65_9EUKA</name>
<organism evidence="2 3">
    <name type="scientific">Aduncisulcus paluster</name>
    <dbReference type="NCBI Taxonomy" id="2918883"/>
    <lineage>
        <taxon>Eukaryota</taxon>
        <taxon>Metamonada</taxon>
        <taxon>Carpediemonas-like organisms</taxon>
        <taxon>Aduncisulcus</taxon>
    </lineage>
</organism>
<evidence type="ECO:0000313" key="2">
    <source>
        <dbReference type="EMBL" id="GKT30269.1"/>
    </source>
</evidence>
<feature type="compositionally biased region" description="Polar residues" evidence="1">
    <location>
        <begin position="157"/>
        <end position="171"/>
    </location>
</feature>
<proteinExistence type="predicted"/>
<evidence type="ECO:0000256" key="1">
    <source>
        <dbReference type="SAM" id="MobiDB-lite"/>
    </source>
</evidence>
<feature type="non-terminal residue" evidence="2">
    <location>
        <position position="1"/>
    </location>
</feature>
<evidence type="ECO:0000313" key="3">
    <source>
        <dbReference type="Proteomes" id="UP001057375"/>
    </source>
</evidence>
<feature type="region of interest" description="Disordered" evidence="1">
    <location>
        <begin position="134"/>
        <end position="179"/>
    </location>
</feature>
<dbReference type="Proteomes" id="UP001057375">
    <property type="component" value="Unassembled WGS sequence"/>
</dbReference>